<sequence length="246" mass="26013">MKVVINYNHYKVIKSIGGFTLSKKLSLAQKINVMRASVMGANDGILSVAGIVIGVAGATSNSFAIFISGIAGMIAGTISMAMGEYVSVSTQKDAQEMAIINTKLNLNSNYASQMAFVRQKYVNTGIDPELADRATHEMMTADPLTTVVREKYGFVPTAFTSPYAAAVASFISFPIGSILPLAAITLLPQTIRVQATIIAVMIALALTGYSAAALGKANRSKAMLRNVISGLLTMVVTYAIGTLFKQ</sequence>
<accession>A0AAJ0LG20</accession>
<dbReference type="Proteomes" id="UP000050828">
    <property type="component" value="Unassembled WGS sequence"/>
</dbReference>
<feature type="transmembrane region" description="Helical" evidence="5">
    <location>
        <begin position="163"/>
        <end position="187"/>
    </location>
</feature>
<protein>
    <recommendedName>
        <fullName evidence="8">Integral membrane protein</fullName>
    </recommendedName>
</protein>
<dbReference type="PANTHER" id="PTHR31851">
    <property type="entry name" value="FE(2+)/MN(2+) TRANSPORTER PCL1"/>
    <property type="match status" value="1"/>
</dbReference>
<feature type="transmembrane region" description="Helical" evidence="5">
    <location>
        <begin position="33"/>
        <end position="57"/>
    </location>
</feature>
<dbReference type="GO" id="GO:0012505">
    <property type="term" value="C:endomembrane system"/>
    <property type="evidence" value="ECO:0007669"/>
    <property type="project" value="UniProtKB-SubCell"/>
</dbReference>
<dbReference type="CDD" id="cd02432">
    <property type="entry name" value="Nodulin-21_like_1"/>
    <property type="match status" value="1"/>
</dbReference>
<reference evidence="6 7" key="1">
    <citation type="journal article" date="2015" name="Genome Announc.">
        <title>Expanding the biotechnology potential of lactobacilli through comparative genomics of 213 strains and associated genera.</title>
        <authorList>
            <person name="Sun Z."/>
            <person name="Harris H.M."/>
            <person name="McCann A."/>
            <person name="Guo C."/>
            <person name="Argimon S."/>
            <person name="Zhang W."/>
            <person name="Yang X."/>
            <person name="Jeffery I.B."/>
            <person name="Cooney J.C."/>
            <person name="Kagawa T.F."/>
            <person name="Liu W."/>
            <person name="Song Y."/>
            <person name="Salvetti E."/>
            <person name="Wrobel A."/>
            <person name="Rasinkangas P."/>
            <person name="Parkhill J."/>
            <person name="Rea M.C."/>
            <person name="O'Sullivan O."/>
            <person name="Ritari J."/>
            <person name="Douillard F.P."/>
            <person name="Paul Ross R."/>
            <person name="Yang R."/>
            <person name="Briner A.E."/>
            <person name="Felis G.E."/>
            <person name="de Vos W.M."/>
            <person name="Barrangou R."/>
            <person name="Klaenhammer T.R."/>
            <person name="Caufield P.W."/>
            <person name="Cui Y."/>
            <person name="Zhang H."/>
            <person name="O'Toole P.W."/>
        </authorList>
    </citation>
    <scope>NUCLEOTIDE SEQUENCE [LARGE SCALE GENOMIC DNA]</scope>
    <source>
        <strain evidence="6 7">DSM 20019</strain>
    </source>
</reference>
<dbReference type="GO" id="GO:0030026">
    <property type="term" value="P:intracellular manganese ion homeostasis"/>
    <property type="evidence" value="ECO:0007669"/>
    <property type="project" value="InterPro"/>
</dbReference>
<dbReference type="AlphaFoldDB" id="A0AAJ0LG20"/>
<evidence type="ECO:0000256" key="1">
    <source>
        <dbReference type="ARBA" id="ARBA00004127"/>
    </source>
</evidence>
<feature type="transmembrane region" description="Helical" evidence="5">
    <location>
        <begin position="193"/>
        <end position="214"/>
    </location>
</feature>
<name>A0AAJ0LG20_LATCU</name>
<comment type="caution">
    <text evidence="6">The sequence shown here is derived from an EMBL/GenBank/DDBJ whole genome shotgun (WGS) entry which is preliminary data.</text>
</comment>
<dbReference type="GO" id="GO:0005384">
    <property type="term" value="F:manganese ion transmembrane transporter activity"/>
    <property type="evidence" value="ECO:0007669"/>
    <property type="project" value="InterPro"/>
</dbReference>
<comment type="subcellular location">
    <subcellularLocation>
        <location evidence="1">Endomembrane system</location>
        <topology evidence="1">Multi-pass membrane protein</topology>
    </subcellularLocation>
</comment>
<gene>
    <name evidence="6" type="ORF">FC08_GL000024</name>
</gene>
<keyword evidence="2 5" id="KW-0812">Transmembrane</keyword>
<dbReference type="InterPro" id="IPR008217">
    <property type="entry name" value="Ccc1_fam"/>
</dbReference>
<evidence type="ECO:0000313" key="6">
    <source>
        <dbReference type="EMBL" id="KRK93483.1"/>
    </source>
</evidence>
<evidence type="ECO:0000256" key="4">
    <source>
        <dbReference type="ARBA" id="ARBA00023136"/>
    </source>
</evidence>
<proteinExistence type="predicted"/>
<evidence type="ECO:0000256" key="5">
    <source>
        <dbReference type="SAM" id="Phobius"/>
    </source>
</evidence>
<feature type="transmembrane region" description="Helical" evidence="5">
    <location>
        <begin position="63"/>
        <end position="82"/>
    </location>
</feature>
<keyword evidence="3 5" id="KW-1133">Transmembrane helix</keyword>
<organism evidence="6 7">
    <name type="scientific">Latilactobacillus curvatus JCM 1096 = DSM 20019</name>
    <dbReference type="NCBI Taxonomy" id="1293592"/>
    <lineage>
        <taxon>Bacteria</taxon>
        <taxon>Bacillati</taxon>
        <taxon>Bacillota</taxon>
        <taxon>Bacilli</taxon>
        <taxon>Lactobacillales</taxon>
        <taxon>Lactobacillaceae</taxon>
        <taxon>Latilactobacillus</taxon>
    </lineage>
</organism>
<dbReference type="Pfam" id="PF01988">
    <property type="entry name" value="VIT1"/>
    <property type="match status" value="1"/>
</dbReference>
<evidence type="ECO:0000256" key="3">
    <source>
        <dbReference type="ARBA" id="ARBA00022989"/>
    </source>
</evidence>
<keyword evidence="4 5" id="KW-0472">Membrane</keyword>
<evidence type="ECO:0000256" key="2">
    <source>
        <dbReference type="ARBA" id="ARBA00022692"/>
    </source>
</evidence>
<dbReference type="EMBL" id="AZDL01000001">
    <property type="protein sequence ID" value="KRK93483.1"/>
    <property type="molecule type" value="Genomic_DNA"/>
</dbReference>
<evidence type="ECO:0008006" key="8">
    <source>
        <dbReference type="Google" id="ProtNLM"/>
    </source>
</evidence>
<feature type="transmembrane region" description="Helical" evidence="5">
    <location>
        <begin position="226"/>
        <end position="244"/>
    </location>
</feature>
<evidence type="ECO:0000313" key="7">
    <source>
        <dbReference type="Proteomes" id="UP000050828"/>
    </source>
</evidence>